<dbReference type="InterPro" id="IPR036866">
    <property type="entry name" value="RibonucZ/Hydroxyglut_hydro"/>
</dbReference>
<protein>
    <submittedName>
        <fullName evidence="4">Aste57867_12873 protein</fullName>
    </submittedName>
</protein>
<dbReference type="SMART" id="SM00849">
    <property type="entry name" value="Lactamase_B"/>
    <property type="match status" value="1"/>
</dbReference>
<dbReference type="EMBL" id="CAADRA010005426">
    <property type="protein sequence ID" value="VFT89720.1"/>
    <property type="molecule type" value="Genomic_DNA"/>
</dbReference>
<dbReference type="Gene3D" id="3.60.15.10">
    <property type="entry name" value="Ribonuclease Z/Hydroxyacylglutathione hydrolase-like"/>
    <property type="match status" value="1"/>
</dbReference>
<dbReference type="SUPFAM" id="SSF56281">
    <property type="entry name" value="Metallo-hydrolase/oxidoreductase"/>
    <property type="match status" value="1"/>
</dbReference>
<dbReference type="CDD" id="cd07739">
    <property type="entry name" value="metallo-hydrolase-like_MBL-fold"/>
    <property type="match status" value="1"/>
</dbReference>
<proteinExistence type="predicted"/>
<evidence type="ECO:0000313" key="5">
    <source>
        <dbReference type="Proteomes" id="UP000332933"/>
    </source>
</evidence>
<evidence type="ECO:0000313" key="4">
    <source>
        <dbReference type="EMBL" id="VFT89720.1"/>
    </source>
</evidence>
<name>A0A485KXH7_9STRA</name>
<dbReference type="Proteomes" id="UP000332933">
    <property type="component" value="Unassembled WGS sequence"/>
</dbReference>
<dbReference type="EMBL" id="VJMH01005405">
    <property type="protein sequence ID" value="KAF0696376.1"/>
    <property type="molecule type" value="Genomic_DNA"/>
</dbReference>
<feature type="chain" id="PRO_5033437215" evidence="1">
    <location>
        <begin position="22"/>
        <end position="291"/>
    </location>
</feature>
<evidence type="ECO:0000313" key="3">
    <source>
        <dbReference type="EMBL" id="KAF0696376.1"/>
    </source>
</evidence>
<accession>A0A485KXH7</accession>
<feature type="signal peptide" evidence="1">
    <location>
        <begin position="1"/>
        <end position="21"/>
    </location>
</feature>
<keyword evidence="1" id="KW-0732">Signal</keyword>
<dbReference type="PANTHER" id="PTHR42951">
    <property type="entry name" value="METALLO-BETA-LACTAMASE DOMAIN-CONTAINING"/>
    <property type="match status" value="1"/>
</dbReference>
<dbReference type="AlphaFoldDB" id="A0A485KXH7"/>
<dbReference type="OrthoDB" id="70749at2759"/>
<gene>
    <name evidence="4" type="primary">Aste57867_12873</name>
    <name evidence="3" type="ORF">As57867_012825</name>
    <name evidence="4" type="ORF">ASTE57867_12873</name>
</gene>
<evidence type="ECO:0000256" key="1">
    <source>
        <dbReference type="SAM" id="SignalP"/>
    </source>
</evidence>
<feature type="domain" description="Metallo-beta-lactamase" evidence="2">
    <location>
        <begin position="44"/>
        <end position="225"/>
    </location>
</feature>
<reference evidence="3" key="2">
    <citation type="submission" date="2019-06" db="EMBL/GenBank/DDBJ databases">
        <title>Genomics analysis of Aphanomyces spp. identifies a new class of oomycete effector associated with host adaptation.</title>
        <authorList>
            <person name="Gaulin E."/>
        </authorList>
    </citation>
    <scope>NUCLEOTIDE SEQUENCE</scope>
    <source>
        <strain evidence="3">CBS 578.67</strain>
    </source>
</reference>
<keyword evidence="5" id="KW-1185">Reference proteome</keyword>
<evidence type="ECO:0000259" key="2">
    <source>
        <dbReference type="SMART" id="SM00849"/>
    </source>
</evidence>
<organism evidence="4 5">
    <name type="scientific">Aphanomyces stellatus</name>
    <dbReference type="NCBI Taxonomy" id="120398"/>
    <lineage>
        <taxon>Eukaryota</taxon>
        <taxon>Sar</taxon>
        <taxon>Stramenopiles</taxon>
        <taxon>Oomycota</taxon>
        <taxon>Saprolegniomycetes</taxon>
        <taxon>Saprolegniales</taxon>
        <taxon>Verrucalvaceae</taxon>
        <taxon>Aphanomyces</taxon>
    </lineage>
</organism>
<dbReference type="Pfam" id="PF00753">
    <property type="entry name" value="Lactamase_B"/>
    <property type="match status" value="1"/>
</dbReference>
<reference evidence="4 5" key="1">
    <citation type="submission" date="2019-03" db="EMBL/GenBank/DDBJ databases">
        <authorList>
            <person name="Gaulin E."/>
            <person name="Dumas B."/>
        </authorList>
    </citation>
    <scope>NUCLEOTIDE SEQUENCE [LARGE SCALE GENOMIC DNA]</scope>
    <source>
        <strain evidence="4">CBS 568.67</strain>
    </source>
</reference>
<dbReference type="PANTHER" id="PTHR42951:SF14">
    <property type="entry name" value="METALLO-BETA-LACTAMASE SUPERFAMILY PROTEIN"/>
    <property type="match status" value="1"/>
</dbReference>
<dbReference type="InterPro" id="IPR050855">
    <property type="entry name" value="NDM-1-like"/>
</dbReference>
<dbReference type="InterPro" id="IPR001279">
    <property type="entry name" value="Metallo-B-lactamas"/>
</dbReference>
<sequence length="291" mass="30763">MMNTRFTAALVAFVAAAFASAADLCGDSPLKLTPYNAGTKGVFPVSSVLVSGAKEAILVNAQFGASQAQDVVQIVKDSGKTLTTIYIAHGDPDYYFGLETIHAAFPNASIVATAATVAHINETAADKLKFWGPILGADAPNSTILPSILPSKTLTLEGRSLEIQGPTARSYVWIPDLKAVVDGVLVENNIHAFLADTQTPESHVEWINALEEIQARKPAVIVPGHALVGDVADIDAPAYTIKYIRDFDAETPKAANSTFLIAAMKQLYPKAGSISSLEISAAVAKGEMKWP</sequence>